<evidence type="ECO:0008006" key="4">
    <source>
        <dbReference type="Google" id="ProtNLM"/>
    </source>
</evidence>
<accession>A0ABQ4RSU7</accession>
<keyword evidence="1" id="KW-1133">Transmembrane helix</keyword>
<feature type="transmembrane region" description="Helical" evidence="1">
    <location>
        <begin position="140"/>
        <end position="160"/>
    </location>
</feature>
<feature type="transmembrane region" description="Helical" evidence="1">
    <location>
        <begin position="83"/>
        <end position="103"/>
    </location>
</feature>
<dbReference type="RefSeq" id="WP_238242986.1">
    <property type="nucleotide sequence ID" value="NZ_BPQP01000016.1"/>
</dbReference>
<proteinExistence type="predicted"/>
<feature type="transmembrane region" description="Helical" evidence="1">
    <location>
        <begin position="16"/>
        <end position="41"/>
    </location>
</feature>
<sequence length="161" mass="17139">MQQDGRRITVTERPGVPWLAVLFGYGPMLPLLAGAAGVWWWRGETGGTIQQVTLLWASAILLFLSGVRRGLSFRTEGGETLAQIATVLALFGLGFLALLAQAFGYTVPALVLLILGFAAIAVLDPIAAARGEAPLFFARLRPLQMPLGILGLAALLTLHYA</sequence>
<gene>
    <name evidence="2" type="ORF">OCOJLMKI_0987</name>
</gene>
<name>A0ABQ4RSU7_9HYPH</name>
<evidence type="ECO:0000313" key="2">
    <source>
        <dbReference type="EMBL" id="GJD93789.1"/>
    </source>
</evidence>
<keyword evidence="3" id="KW-1185">Reference proteome</keyword>
<keyword evidence="1" id="KW-0812">Transmembrane</keyword>
<keyword evidence="1" id="KW-0472">Membrane</keyword>
<feature type="transmembrane region" description="Helical" evidence="1">
    <location>
        <begin position="53"/>
        <end position="71"/>
    </location>
</feature>
<dbReference type="Proteomes" id="UP001055125">
    <property type="component" value="Unassembled WGS sequence"/>
</dbReference>
<dbReference type="EMBL" id="BPQP01000016">
    <property type="protein sequence ID" value="GJD93789.1"/>
    <property type="molecule type" value="Genomic_DNA"/>
</dbReference>
<protein>
    <recommendedName>
        <fullName evidence="4">DUF3429 domain-containing protein</fullName>
    </recommendedName>
</protein>
<reference evidence="2" key="2">
    <citation type="submission" date="2021-08" db="EMBL/GenBank/DDBJ databases">
        <authorList>
            <person name="Tani A."/>
            <person name="Ola A."/>
            <person name="Ogura Y."/>
            <person name="Katsura K."/>
            <person name="Hayashi T."/>
        </authorList>
    </citation>
    <scope>NUCLEOTIDE SEQUENCE</scope>
    <source>
        <strain evidence="2">DSM 19015</strain>
    </source>
</reference>
<reference evidence="2" key="1">
    <citation type="journal article" date="2021" name="Front. Microbiol.">
        <title>Comprehensive Comparative Genomics and Phenotyping of Methylobacterium Species.</title>
        <authorList>
            <person name="Alessa O."/>
            <person name="Ogura Y."/>
            <person name="Fujitani Y."/>
            <person name="Takami H."/>
            <person name="Hayashi T."/>
            <person name="Sahin N."/>
            <person name="Tani A."/>
        </authorList>
    </citation>
    <scope>NUCLEOTIDE SEQUENCE</scope>
    <source>
        <strain evidence="2">DSM 19015</strain>
    </source>
</reference>
<comment type="caution">
    <text evidence="2">The sequence shown here is derived from an EMBL/GenBank/DDBJ whole genome shotgun (WGS) entry which is preliminary data.</text>
</comment>
<evidence type="ECO:0000313" key="3">
    <source>
        <dbReference type="Proteomes" id="UP001055125"/>
    </source>
</evidence>
<evidence type="ECO:0000256" key="1">
    <source>
        <dbReference type="SAM" id="Phobius"/>
    </source>
</evidence>
<organism evidence="2 3">
    <name type="scientific">Methylobacterium iners</name>
    <dbReference type="NCBI Taxonomy" id="418707"/>
    <lineage>
        <taxon>Bacteria</taxon>
        <taxon>Pseudomonadati</taxon>
        <taxon>Pseudomonadota</taxon>
        <taxon>Alphaproteobacteria</taxon>
        <taxon>Hyphomicrobiales</taxon>
        <taxon>Methylobacteriaceae</taxon>
        <taxon>Methylobacterium</taxon>
    </lineage>
</organism>
<feature type="transmembrane region" description="Helical" evidence="1">
    <location>
        <begin position="109"/>
        <end position="128"/>
    </location>
</feature>